<dbReference type="EMBL" id="BQKA01000006">
    <property type="protein sequence ID" value="GJM49301.1"/>
    <property type="molecule type" value="Genomic_DNA"/>
</dbReference>
<dbReference type="Proteomes" id="UP001208692">
    <property type="component" value="Unassembled WGS sequence"/>
</dbReference>
<gene>
    <name evidence="1" type="ORF">RCZ15_02760</name>
    <name evidence="2" type="ORF">RCZ16_07690</name>
</gene>
<dbReference type="Pfam" id="PF19775">
    <property type="entry name" value="DUF6261"/>
    <property type="match status" value="1"/>
</dbReference>
<organism evidence="1 3">
    <name type="scientific">Capnocytophaga catalasegens</name>
    <dbReference type="NCBI Taxonomy" id="1004260"/>
    <lineage>
        <taxon>Bacteria</taxon>
        <taxon>Pseudomonadati</taxon>
        <taxon>Bacteroidota</taxon>
        <taxon>Flavobacteriia</taxon>
        <taxon>Flavobacteriales</taxon>
        <taxon>Flavobacteriaceae</taxon>
        <taxon>Capnocytophaga</taxon>
    </lineage>
</organism>
<keyword evidence="4" id="KW-1185">Reference proteome</keyword>
<evidence type="ECO:0000313" key="1">
    <source>
        <dbReference type="EMBL" id="GJM49301.1"/>
    </source>
</evidence>
<evidence type="ECO:0000313" key="4">
    <source>
        <dbReference type="Proteomes" id="UP001208692"/>
    </source>
</evidence>
<evidence type="ECO:0000313" key="2">
    <source>
        <dbReference type="EMBL" id="GJM52452.1"/>
    </source>
</evidence>
<dbReference type="AlphaFoldDB" id="A0AAV5APR6"/>
<dbReference type="EMBL" id="BQKB01000013">
    <property type="protein sequence ID" value="GJM52452.1"/>
    <property type="molecule type" value="Genomic_DNA"/>
</dbReference>
<dbReference type="Proteomes" id="UP001207736">
    <property type="component" value="Unassembled WGS sequence"/>
</dbReference>
<dbReference type="RefSeq" id="WP_264845887.1">
    <property type="nucleotide sequence ID" value="NZ_BPMA01000016.1"/>
</dbReference>
<dbReference type="InterPro" id="IPR046228">
    <property type="entry name" value="DUF6261"/>
</dbReference>
<comment type="caution">
    <text evidence="1">The sequence shown here is derived from an EMBL/GenBank/DDBJ whole genome shotgun (WGS) entry which is preliminary data.</text>
</comment>
<protein>
    <submittedName>
        <fullName evidence="1">Uncharacterized protein</fullName>
    </submittedName>
</protein>
<evidence type="ECO:0000313" key="3">
    <source>
        <dbReference type="Proteomes" id="UP001207736"/>
    </source>
</evidence>
<sequence length="244" mass="28265">METLKLVKLDLIRLHNAEFGQFLTRIFEDFAKNNFNMEEDADLKRLFDQLKAQSVSFDKALEQVRASEESKKIAQLDKVRDADFQTFKDSVKLHRNTKTEAKKDAYNALKIILDNYKEVQNESYEEETKKINTLLSTLKASNNAAHIAMLGIGEYVTELEKANTAFNDLYAHRSYQISQKQTFDVKKLRSEATQTYRIMTEYVLGTAKVKQTDFYKKALDLFNNSRKSFADILARRSSPKSTKE</sequence>
<reference evidence="1 4" key="1">
    <citation type="submission" date="2021-11" db="EMBL/GenBank/DDBJ databases">
        <title>Draft genome sequence of Capnocytophaga sp. strain KC07075 isolated from cat oral cavity.</title>
        <authorList>
            <person name="Suzuki M."/>
            <person name="Imaoka K."/>
            <person name="Kimura M."/>
            <person name="Morikawa S."/>
            <person name="Maeda K."/>
        </authorList>
    </citation>
    <scope>NUCLEOTIDE SEQUENCE</scope>
    <source>
        <strain evidence="1">KC07075</strain>
        <strain evidence="2 4">KC07079</strain>
    </source>
</reference>
<name>A0AAV5APR6_9FLAO</name>
<proteinExistence type="predicted"/>
<accession>A0AAV5APR6</accession>